<proteinExistence type="predicted"/>
<feature type="compositionally biased region" description="Low complexity" evidence="1">
    <location>
        <begin position="48"/>
        <end position="64"/>
    </location>
</feature>
<evidence type="ECO:0000256" key="1">
    <source>
        <dbReference type="SAM" id="MobiDB-lite"/>
    </source>
</evidence>
<feature type="compositionally biased region" description="Polar residues" evidence="1">
    <location>
        <begin position="21"/>
        <end position="38"/>
    </location>
</feature>
<feature type="region of interest" description="Disordered" evidence="1">
    <location>
        <begin position="1"/>
        <end position="64"/>
    </location>
</feature>
<dbReference type="Proteomes" id="UP000676336">
    <property type="component" value="Unassembled WGS sequence"/>
</dbReference>
<gene>
    <name evidence="2" type="ORF">SMN809_LOCUS51278</name>
</gene>
<reference evidence="2" key="1">
    <citation type="submission" date="2021-02" db="EMBL/GenBank/DDBJ databases">
        <authorList>
            <person name="Nowell W R."/>
        </authorList>
    </citation>
    <scope>NUCLEOTIDE SEQUENCE</scope>
</reference>
<evidence type="ECO:0000313" key="2">
    <source>
        <dbReference type="EMBL" id="CAF4891149.1"/>
    </source>
</evidence>
<organism evidence="2 3">
    <name type="scientific">Rotaria magnacalcarata</name>
    <dbReference type="NCBI Taxonomy" id="392030"/>
    <lineage>
        <taxon>Eukaryota</taxon>
        <taxon>Metazoa</taxon>
        <taxon>Spiralia</taxon>
        <taxon>Gnathifera</taxon>
        <taxon>Rotifera</taxon>
        <taxon>Eurotatoria</taxon>
        <taxon>Bdelloidea</taxon>
        <taxon>Philodinida</taxon>
        <taxon>Philodinidae</taxon>
        <taxon>Rotaria</taxon>
    </lineage>
</organism>
<feature type="compositionally biased region" description="Polar residues" evidence="1">
    <location>
        <begin position="1"/>
        <end position="10"/>
    </location>
</feature>
<sequence>HAEQLVQQSEEQNDQLRSRSQENLNNMQNITTKFSTNNYEERQNYAYNSSSRSTNRTSSSSSQN</sequence>
<evidence type="ECO:0000313" key="3">
    <source>
        <dbReference type="Proteomes" id="UP000676336"/>
    </source>
</evidence>
<accession>A0A8S3CGR1</accession>
<dbReference type="AlphaFoldDB" id="A0A8S3CGR1"/>
<dbReference type="EMBL" id="CAJOBI010171576">
    <property type="protein sequence ID" value="CAF4891149.1"/>
    <property type="molecule type" value="Genomic_DNA"/>
</dbReference>
<feature type="non-terminal residue" evidence="2">
    <location>
        <position position="1"/>
    </location>
</feature>
<comment type="caution">
    <text evidence="2">The sequence shown here is derived from an EMBL/GenBank/DDBJ whole genome shotgun (WGS) entry which is preliminary data.</text>
</comment>
<protein>
    <submittedName>
        <fullName evidence="2">Uncharacterized protein</fullName>
    </submittedName>
</protein>
<name>A0A8S3CGR1_9BILA</name>